<reference evidence="2" key="2">
    <citation type="submission" date="2015-01" db="EMBL/GenBank/DDBJ databases">
        <title>Evolutionary Origins and Diversification of the Mycorrhizal Mutualists.</title>
        <authorList>
            <consortium name="DOE Joint Genome Institute"/>
            <consortium name="Mycorrhizal Genomics Consortium"/>
            <person name="Kohler A."/>
            <person name="Kuo A."/>
            <person name="Nagy L.G."/>
            <person name="Floudas D."/>
            <person name="Copeland A."/>
            <person name="Barry K.W."/>
            <person name="Cichocki N."/>
            <person name="Veneault-Fourrey C."/>
            <person name="LaButti K."/>
            <person name="Lindquist E.A."/>
            <person name="Lipzen A."/>
            <person name="Lundell T."/>
            <person name="Morin E."/>
            <person name="Murat C."/>
            <person name="Riley R."/>
            <person name="Ohm R."/>
            <person name="Sun H."/>
            <person name="Tunlid A."/>
            <person name="Henrissat B."/>
            <person name="Grigoriev I.V."/>
            <person name="Hibbett D.S."/>
            <person name="Martin F."/>
        </authorList>
    </citation>
    <scope>NUCLEOTIDE SEQUENCE [LARGE SCALE GENOMIC DNA]</scope>
    <source>
        <strain evidence="2">Marx 270</strain>
    </source>
</reference>
<reference evidence="1 2" key="1">
    <citation type="submission" date="2014-04" db="EMBL/GenBank/DDBJ databases">
        <authorList>
            <consortium name="DOE Joint Genome Institute"/>
            <person name="Kuo A."/>
            <person name="Kohler A."/>
            <person name="Costa M.D."/>
            <person name="Nagy L.G."/>
            <person name="Floudas D."/>
            <person name="Copeland A."/>
            <person name="Barry K.W."/>
            <person name="Cichocki N."/>
            <person name="Veneault-Fourrey C."/>
            <person name="LaButti K."/>
            <person name="Lindquist E.A."/>
            <person name="Lipzen A."/>
            <person name="Lundell T."/>
            <person name="Morin E."/>
            <person name="Murat C."/>
            <person name="Sun H."/>
            <person name="Tunlid A."/>
            <person name="Henrissat B."/>
            <person name="Grigoriev I.V."/>
            <person name="Hibbett D.S."/>
            <person name="Martin F."/>
            <person name="Nordberg H.P."/>
            <person name="Cantor M.N."/>
            <person name="Hua S.X."/>
        </authorList>
    </citation>
    <scope>NUCLEOTIDE SEQUENCE [LARGE SCALE GENOMIC DNA]</scope>
    <source>
        <strain evidence="1 2">Marx 270</strain>
    </source>
</reference>
<accession>A0A0C3JFW6</accession>
<evidence type="ECO:0000313" key="1">
    <source>
        <dbReference type="EMBL" id="KIN96516.1"/>
    </source>
</evidence>
<gene>
    <name evidence="1" type="ORF">M404DRAFT_33127</name>
</gene>
<keyword evidence="2" id="KW-1185">Reference proteome</keyword>
<name>A0A0C3JFW6_PISTI</name>
<organism evidence="1 2">
    <name type="scientific">Pisolithus tinctorius Marx 270</name>
    <dbReference type="NCBI Taxonomy" id="870435"/>
    <lineage>
        <taxon>Eukaryota</taxon>
        <taxon>Fungi</taxon>
        <taxon>Dikarya</taxon>
        <taxon>Basidiomycota</taxon>
        <taxon>Agaricomycotina</taxon>
        <taxon>Agaricomycetes</taxon>
        <taxon>Agaricomycetidae</taxon>
        <taxon>Boletales</taxon>
        <taxon>Sclerodermatineae</taxon>
        <taxon>Pisolithaceae</taxon>
        <taxon>Pisolithus</taxon>
    </lineage>
</organism>
<sequence>MSERSTVDFPAVRSINLPPEILTAICVYLDINSLMSIGDALDIIPLVVALLCLRLHNIVITEFRCPPTFLQTLKDHDAVIGGSVSLRLLYAEQPNHWSPNNLDIFVGCENAGSLKQNIVNAGFQIRSTEGVDNPSTTCHIHAIQTFENSHVNLRLVIARTPSATTSIFDTFSTITMNFVTIDGLFCAYPSLTLSRSAIVNPRYRINTVETPKNVQCHLCKYRDRGISFVSCESLHALQGPCIKDIRHLHDDHVMWVLFDQLQPLTNQNICWKLGGPPCNSNSHIIVPYVRDLSLISSSLIRRCS</sequence>
<dbReference type="Proteomes" id="UP000054217">
    <property type="component" value="Unassembled WGS sequence"/>
</dbReference>
<evidence type="ECO:0000313" key="2">
    <source>
        <dbReference type="Proteomes" id="UP000054217"/>
    </source>
</evidence>
<protein>
    <submittedName>
        <fullName evidence="1">Uncharacterized protein</fullName>
    </submittedName>
</protein>
<dbReference type="InParanoid" id="A0A0C3JFW6"/>
<dbReference type="HOGENOM" id="CLU_068912_2_0_1"/>
<dbReference type="AlphaFoldDB" id="A0A0C3JFW6"/>
<proteinExistence type="predicted"/>
<dbReference type="EMBL" id="KN832044">
    <property type="protein sequence ID" value="KIN96516.1"/>
    <property type="molecule type" value="Genomic_DNA"/>
</dbReference>